<keyword evidence="7" id="KW-0560">Oxidoreductase</keyword>
<accession>A0AA39CEU6</accession>
<protein>
    <recommendedName>
        <fullName evidence="9">glucose oxidase</fullName>
        <ecNumber evidence="9">1.1.3.4</ecNumber>
    </recommendedName>
</protein>
<evidence type="ECO:0000256" key="8">
    <source>
        <dbReference type="ARBA" id="ARBA00049435"/>
    </source>
</evidence>
<dbReference type="InterPro" id="IPR000172">
    <property type="entry name" value="GMC_OxRdtase_N"/>
</dbReference>
<dbReference type="PROSITE" id="PS00623">
    <property type="entry name" value="GMC_OXRED_1"/>
    <property type="match status" value="1"/>
</dbReference>
<dbReference type="Gene3D" id="3.30.560.10">
    <property type="entry name" value="Glucose Oxidase, domain 3"/>
    <property type="match status" value="1"/>
</dbReference>
<evidence type="ECO:0000313" key="14">
    <source>
        <dbReference type="Proteomes" id="UP001172673"/>
    </source>
</evidence>
<evidence type="ECO:0000256" key="7">
    <source>
        <dbReference type="ARBA" id="ARBA00023002"/>
    </source>
</evidence>
<gene>
    <name evidence="13" type="ORF">H2200_009734</name>
</gene>
<evidence type="ECO:0000256" key="2">
    <source>
        <dbReference type="ARBA" id="ARBA00004191"/>
    </source>
</evidence>
<evidence type="ECO:0000313" key="13">
    <source>
        <dbReference type="EMBL" id="KAJ9605885.1"/>
    </source>
</evidence>
<organism evidence="13 14">
    <name type="scientific">Cladophialophora chaetospira</name>
    <dbReference type="NCBI Taxonomy" id="386627"/>
    <lineage>
        <taxon>Eukaryota</taxon>
        <taxon>Fungi</taxon>
        <taxon>Dikarya</taxon>
        <taxon>Ascomycota</taxon>
        <taxon>Pezizomycotina</taxon>
        <taxon>Eurotiomycetes</taxon>
        <taxon>Chaetothyriomycetidae</taxon>
        <taxon>Chaetothyriales</taxon>
        <taxon>Herpotrichiellaceae</taxon>
        <taxon>Cladophialophora</taxon>
    </lineage>
</organism>
<evidence type="ECO:0000256" key="11">
    <source>
        <dbReference type="SAM" id="SignalP"/>
    </source>
</evidence>
<dbReference type="SUPFAM" id="SSF51905">
    <property type="entry name" value="FAD/NAD(P)-binding domain"/>
    <property type="match status" value="1"/>
</dbReference>
<keyword evidence="6 10" id="KW-0274">FAD</keyword>
<dbReference type="EC" id="1.1.3.4" evidence="9"/>
<evidence type="ECO:0000256" key="3">
    <source>
        <dbReference type="ARBA" id="ARBA00010790"/>
    </source>
</evidence>
<dbReference type="Gene3D" id="3.50.50.60">
    <property type="entry name" value="FAD/NAD(P)-binding domain"/>
    <property type="match status" value="1"/>
</dbReference>
<evidence type="ECO:0000256" key="5">
    <source>
        <dbReference type="ARBA" id="ARBA00022630"/>
    </source>
</evidence>
<name>A0AA39CEU6_9EURO</name>
<keyword evidence="5 10" id="KW-0285">Flavoprotein</keyword>
<keyword evidence="11" id="KW-0732">Signal</keyword>
<dbReference type="Gene3D" id="4.10.450.10">
    <property type="entry name" value="Glucose Oxidase, domain 2"/>
    <property type="match status" value="1"/>
</dbReference>
<dbReference type="PANTHER" id="PTHR11552">
    <property type="entry name" value="GLUCOSE-METHANOL-CHOLINE GMC OXIDOREDUCTASE"/>
    <property type="match status" value="1"/>
</dbReference>
<evidence type="ECO:0000256" key="1">
    <source>
        <dbReference type="ARBA" id="ARBA00001974"/>
    </source>
</evidence>
<feature type="chain" id="PRO_5041247236" description="glucose oxidase" evidence="11">
    <location>
        <begin position="20"/>
        <end position="315"/>
    </location>
</feature>
<dbReference type="PANTHER" id="PTHR11552:SF201">
    <property type="entry name" value="GLUCOSE-METHANOL-CHOLINE OXIDOREDUCTASE N-TERMINAL DOMAIN-CONTAINING PROTEIN"/>
    <property type="match status" value="1"/>
</dbReference>
<evidence type="ECO:0000256" key="4">
    <source>
        <dbReference type="ARBA" id="ARBA00022512"/>
    </source>
</evidence>
<comment type="catalytic activity">
    <reaction evidence="8">
        <text>beta-D-glucose + O2 = D-glucono-1,5-lactone + H2O2</text>
        <dbReference type="Rhea" id="RHEA:11428"/>
        <dbReference type="ChEBI" id="CHEBI:15379"/>
        <dbReference type="ChEBI" id="CHEBI:15903"/>
        <dbReference type="ChEBI" id="CHEBI:16217"/>
        <dbReference type="ChEBI" id="CHEBI:16240"/>
        <dbReference type="EC" id="1.1.3.4"/>
    </reaction>
    <physiologicalReaction direction="left-to-right" evidence="8">
        <dbReference type="Rhea" id="RHEA:11429"/>
    </physiologicalReaction>
</comment>
<dbReference type="InterPro" id="IPR027424">
    <property type="entry name" value="Glucose_Oxidase_domain_2"/>
</dbReference>
<dbReference type="AlphaFoldDB" id="A0AA39CEU6"/>
<comment type="similarity">
    <text evidence="3 10">Belongs to the GMC oxidoreductase family.</text>
</comment>
<dbReference type="GO" id="GO:0050660">
    <property type="term" value="F:flavin adenine dinucleotide binding"/>
    <property type="evidence" value="ECO:0007669"/>
    <property type="project" value="InterPro"/>
</dbReference>
<dbReference type="Pfam" id="PF00732">
    <property type="entry name" value="GMC_oxred_N"/>
    <property type="match status" value="1"/>
</dbReference>
<dbReference type="InterPro" id="IPR036188">
    <property type="entry name" value="FAD/NAD-bd_sf"/>
</dbReference>
<keyword evidence="4" id="KW-0964">Secreted</keyword>
<comment type="caution">
    <text evidence="13">The sequence shown here is derived from an EMBL/GenBank/DDBJ whole genome shotgun (WGS) entry which is preliminary data.</text>
</comment>
<sequence>MGAFKLLSCALAVITLTSAAPLTLSHFKRSITNDTSSVSDQHFDYIIAGGGLTGLSVASRLSEDTDVTVLVIESGYDQQNDPRVYDVRTYGEAFETELDHAFKSTPISWRDGKQLSMVAGKMLGGSGSLNGASWTKGPKTQYDLLPLLTGDESWSFENFNEYMLRAEHFNTPDPDAPAIAKGAHYLSEYHGTSGPVEVSFADGMFGTVQLEAIEASQKVWPGLKVNADAASGIVNGVTTIPNQLNPDVEQNRSSAHTAYILSKDAVKRPNLTILTGQRVTKLLWDRKSGDLKASGVSFQHDENSKPISVITANRL</sequence>
<evidence type="ECO:0000256" key="6">
    <source>
        <dbReference type="ARBA" id="ARBA00022827"/>
    </source>
</evidence>
<dbReference type="Proteomes" id="UP001172673">
    <property type="component" value="Unassembled WGS sequence"/>
</dbReference>
<proteinExistence type="inferred from homology"/>
<dbReference type="InterPro" id="IPR012132">
    <property type="entry name" value="GMC_OxRdtase"/>
</dbReference>
<comment type="subcellular location">
    <subcellularLocation>
        <location evidence="2">Secreted</location>
        <location evidence="2">Cell wall</location>
    </subcellularLocation>
</comment>
<reference evidence="13" key="1">
    <citation type="submission" date="2022-10" db="EMBL/GenBank/DDBJ databases">
        <title>Culturing micro-colonial fungi from biological soil crusts in the Mojave desert and describing Neophaeococcomyces mojavensis, and introducing the new genera and species Taxawa tesnikishii.</title>
        <authorList>
            <person name="Kurbessoian T."/>
            <person name="Stajich J.E."/>
        </authorList>
    </citation>
    <scope>NUCLEOTIDE SEQUENCE</scope>
    <source>
        <strain evidence="13">TK_41</strain>
    </source>
</reference>
<evidence type="ECO:0000256" key="10">
    <source>
        <dbReference type="RuleBase" id="RU003968"/>
    </source>
</evidence>
<dbReference type="EMBL" id="JAPDRK010000015">
    <property type="protein sequence ID" value="KAJ9605885.1"/>
    <property type="molecule type" value="Genomic_DNA"/>
</dbReference>
<dbReference type="GO" id="GO:0046562">
    <property type="term" value="F:beta-D-glucose oxidase activity"/>
    <property type="evidence" value="ECO:0007669"/>
    <property type="project" value="UniProtKB-EC"/>
</dbReference>
<feature type="signal peptide" evidence="11">
    <location>
        <begin position="1"/>
        <end position="19"/>
    </location>
</feature>
<keyword evidence="14" id="KW-1185">Reference proteome</keyword>
<evidence type="ECO:0000256" key="9">
    <source>
        <dbReference type="ARBA" id="ARBA00049722"/>
    </source>
</evidence>
<keyword evidence="4" id="KW-0134">Cell wall</keyword>
<evidence type="ECO:0000259" key="12">
    <source>
        <dbReference type="PROSITE" id="PS00623"/>
    </source>
</evidence>
<feature type="domain" description="Glucose-methanol-choline oxidoreductase N-terminal" evidence="12">
    <location>
        <begin position="120"/>
        <end position="143"/>
    </location>
</feature>
<comment type="cofactor">
    <cofactor evidence="1">
        <name>FAD</name>
        <dbReference type="ChEBI" id="CHEBI:57692"/>
    </cofactor>
</comment>